<evidence type="ECO:0000313" key="1">
    <source>
        <dbReference type="EMBL" id="KUG55764.1"/>
    </source>
</evidence>
<name>A0A0W8I8M7_9MICO</name>
<accession>A0A0W8I8M7</accession>
<organism evidence="1 2">
    <name type="scientific">Serinicoccus chungangensis</name>
    <dbReference type="NCBI Taxonomy" id="767452"/>
    <lineage>
        <taxon>Bacteria</taxon>
        <taxon>Bacillati</taxon>
        <taxon>Actinomycetota</taxon>
        <taxon>Actinomycetes</taxon>
        <taxon>Micrococcales</taxon>
        <taxon>Ornithinimicrobiaceae</taxon>
        <taxon>Serinicoccus</taxon>
    </lineage>
</organism>
<gene>
    <name evidence="1" type="ORF">AVL62_05605</name>
</gene>
<sequence length="192" mass="19983">MARPVVRGVRAMMGTVKRAYSFPLAASVVAVVAGCSGVGMTEGVVIDGTGYSVGEVQEATEQLSEVSPEPVDTATVIYQAGIAPLLDGWFEGTSYEVTESEVRSSLADAGLEGDAGDLTVQAVSAQQYLAVINDQAAMSDEELAPVVAELQTLTQEDLGALPVEVNPRFGAWSPAGDGVLPQVPEWIVQPES</sequence>
<dbReference type="EMBL" id="LQBL01000022">
    <property type="protein sequence ID" value="KUG55764.1"/>
    <property type="molecule type" value="Genomic_DNA"/>
</dbReference>
<comment type="caution">
    <text evidence="1">The sequence shown here is derived from an EMBL/GenBank/DDBJ whole genome shotgun (WGS) entry which is preliminary data.</text>
</comment>
<dbReference type="Proteomes" id="UP000054837">
    <property type="component" value="Unassembled WGS sequence"/>
</dbReference>
<reference evidence="1 2" key="1">
    <citation type="submission" date="2015-12" db="EMBL/GenBank/DDBJ databases">
        <title>Serinicoccus chungangenesis strain CD08_5 genome sequencing and assembly.</title>
        <authorList>
            <person name="Chander A.M."/>
            <person name="Kaur G."/>
            <person name="Nair G.R."/>
            <person name="Dhawan D.K."/>
            <person name="Kochhar R.K."/>
            <person name="Mayilraj S."/>
            <person name="Bhadada S.K."/>
        </authorList>
    </citation>
    <scope>NUCLEOTIDE SEQUENCE [LARGE SCALE GENOMIC DNA]</scope>
    <source>
        <strain evidence="1 2">CD08_5</strain>
    </source>
</reference>
<evidence type="ECO:0000313" key="2">
    <source>
        <dbReference type="Proteomes" id="UP000054837"/>
    </source>
</evidence>
<dbReference type="STRING" id="767452.AVL62_05605"/>
<dbReference type="AlphaFoldDB" id="A0A0W8I8M7"/>
<proteinExistence type="predicted"/>
<dbReference type="PROSITE" id="PS51257">
    <property type="entry name" value="PROKAR_LIPOPROTEIN"/>
    <property type="match status" value="1"/>
</dbReference>
<keyword evidence="2" id="KW-1185">Reference proteome</keyword>
<protein>
    <submittedName>
        <fullName evidence="1">Uncharacterized protein</fullName>
    </submittedName>
</protein>